<evidence type="ECO:0000256" key="1">
    <source>
        <dbReference type="ARBA" id="ARBA00004496"/>
    </source>
</evidence>
<keyword evidence="6" id="KW-0598">Phosphotransferase system</keyword>
<dbReference type="AlphaFoldDB" id="A0A0S7YJU6"/>
<reference evidence="9 10" key="1">
    <citation type="journal article" date="2015" name="Microbiome">
        <title>Genomic resolution of linkages in carbon, nitrogen, and sulfur cycling among widespread estuary sediment bacteria.</title>
        <authorList>
            <person name="Baker B.J."/>
            <person name="Lazar C.S."/>
            <person name="Teske A.P."/>
            <person name="Dick G.J."/>
        </authorList>
    </citation>
    <scope>NUCLEOTIDE SEQUENCE [LARGE SCALE GENOMIC DNA]</scope>
    <source>
        <strain evidence="9">DG_78</strain>
    </source>
</reference>
<comment type="subcellular location">
    <subcellularLocation>
        <location evidence="1">Cytoplasm</location>
    </subcellularLocation>
</comment>
<evidence type="ECO:0000259" key="8">
    <source>
        <dbReference type="PROSITE" id="PS51101"/>
    </source>
</evidence>
<dbReference type="EMBL" id="LJNI01000001">
    <property type="protein sequence ID" value="KPJ74553.1"/>
    <property type="molecule type" value="Genomic_DNA"/>
</dbReference>
<dbReference type="InterPro" id="IPR036667">
    <property type="entry name" value="PTS_IIB_sorbose-sp_sf"/>
</dbReference>
<evidence type="ECO:0000256" key="4">
    <source>
        <dbReference type="ARBA" id="ARBA00022597"/>
    </source>
</evidence>
<feature type="domain" description="PTS EIIB type-4" evidence="8">
    <location>
        <begin position="1"/>
        <end position="157"/>
    </location>
</feature>
<keyword evidence="7" id="KW-0418">Kinase</keyword>
<organism evidence="9 10">
    <name type="scientific">candidate division TA06 bacterium DG_78</name>
    <dbReference type="NCBI Taxonomy" id="1703772"/>
    <lineage>
        <taxon>Bacteria</taxon>
        <taxon>Bacteria division TA06</taxon>
    </lineage>
</organism>
<dbReference type="Proteomes" id="UP000051012">
    <property type="component" value="Unassembled WGS sequence"/>
</dbReference>
<evidence type="ECO:0000313" key="9">
    <source>
        <dbReference type="EMBL" id="KPJ74553.1"/>
    </source>
</evidence>
<dbReference type="GO" id="GO:0008982">
    <property type="term" value="F:protein-N(PI)-phosphohistidine-sugar phosphotransferase activity"/>
    <property type="evidence" value="ECO:0007669"/>
    <property type="project" value="InterPro"/>
</dbReference>
<dbReference type="Gene3D" id="3.40.35.10">
    <property type="entry name" value="Phosphotransferase system, sorbose subfamily IIB component"/>
    <property type="match status" value="1"/>
</dbReference>
<gene>
    <name evidence="9" type="ORF">AMJ52_00090</name>
</gene>
<dbReference type="GO" id="GO:0009401">
    <property type="term" value="P:phosphoenolpyruvate-dependent sugar phosphotransferase system"/>
    <property type="evidence" value="ECO:0007669"/>
    <property type="project" value="UniProtKB-KW"/>
</dbReference>
<keyword evidence="3" id="KW-0963">Cytoplasm</keyword>
<evidence type="ECO:0000256" key="7">
    <source>
        <dbReference type="ARBA" id="ARBA00022777"/>
    </source>
</evidence>
<comment type="caution">
    <text evidence="9">The sequence shown here is derived from an EMBL/GenBank/DDBJ whole genome shotgun (WGS) entry which is preliminary data.</text>
</comment>
<dbReference type="SUPFAM" id="SSF52728">
    <property type="entry name" value="PTS IIb component"/>
    <property type="match status" value="1"/>
</dbReference>
<dbReference type="GO" id="GO:0016301">
    <property type="term" value="F:kinase activity"/>
    <property type="evidence" value="ECO:0007669"/>
    <property type="project" value="UniProtKB-KW"/>
</dbReference>
<name>A0A0S7YJU6_UNCT6</name>
<dbReference type="PROSITE" id="PS51101">
    <property type="entry name" value="PTS_EIIB_TYPE_4"/>
    <property type="match status" value="1"/>
</dbReference>
<dbReference type="InterPro" id="IPR004720">
    <property type="entry name" value="PTS_IIB_sorbose-sp"/>
</dbReference>
<keyword evidence="2" id="KW-0813">Transport</keyword>
<dbReference type="Pfam" id="PF03830">
    <property type="entry name" value="PTSIIB_sorb"/>
    <property type="match status" value="1"/>
</dbReference>
<evidence type="ECO:0000256" key="2">
    <source>
        <dbReference type="ARBA" id="ARBA00022448"/>
    </source>
</evidence>
<accession>A0A0S7YJU6</accession>
<keyword evidence="4" id="KW-0762">Sugar transport</keyword>
<evidence type="ECO:0000256" key="5">
    <source>
        <dbReference type="ARBA" id="ARBA00022679"/>
    </source>
</evidence>
<keyword evidence="5" id="KW-0808">Transferase</keyword>
<protein>
    <recommendedName>
        <fullName evidence="8">PTS EIIB type-4 domain-containing protein</fullName>
    </recommendedName>
</protein>
<evidence type="ECO:0000256" key="6">
    <source>
        <dbReference type="ARBA" id="ARBA00022683"/>
    </source>
</evidence>
<proteinExistence type="predicted"/>
<dbReference type="GO" id="GO:0005737">
    <property type="term" value="C:cytoplasm"/>
    <property type="evidence" value="ECO:0007669"/>
    <property type="project" value="UniProtKB-SubCell"/>
</dbReference>
<sequence>MVILRIDDRLIHGQVIAGWVRPLGIESLILASDKICRDEWACNAYKLAIPEGIEFFCKNLKESVVHIVQHNKKRAMIIVESVKEASDLVDAGLKIQEVNVGGLSYHKGAREIAPYIYLSPDDIKSVVHLNQMGIKVIGKQLPNSVAINVVKNLAGVT</sequence>
<evidence type="ECO:0000313" key="10">
    <source>
        <dbReference type="Proteomes" id="UP000051012"/>
    </source>
</evidence>
<evidence type="ECO:0000256" key="3">
    <source>
        <dbReference type="ARBA" id="ARBA00022490"/>
    </source>
</evidence>